<evidence type="ECO:0000313" key="3">
    <source>
        <dbReference type="Proteomes" id="UP001595075"/>
    </source>
</evidence>
<keyword evidence="3" id="KW-1185">Reference proteome</keyword>
<name>A0ABR4CT44_9HELO</name>
<evidence type="ECO:0000256" key="1">
    <source>
        <dbReference type="SAM" id="MobiDB-lite"/>
    </source>
</evidence>
<reference evidence="2 3" key="1">
    <citation type="journal article" date="2024" name="Commun. Biol.">
        <title>Comparative genomic analysis of thermophilic fungi reveals convergent evolutionary adaptations and gene losses.</title>
        <authorList>
            <person name="Steindorff A.S."/>
            <person name="Aguilar-Pontes M.V."/>
            <person name="Robinson A.J."/>
            <person name="Andreopoulos B."/>
            <person name="LaButti K."/>
            <person name="Kuo A."/>
            <person name="Mondo S."/>
            <person name="Riley R."/>
            <person name="Otillar R."/>
            <person name="Haridas S."/>
            <person name="Lipzen A."/>
            <person name="Grimwood J."/>
            <person name="Schmutz J."/>
            <person name="Clum A."/>
            <person name="Reid I.D."/>
            <person name="Moisan M.C."/>
            <person name="Butler G."/>
            <person name="Nguyen T.T.M."/>
            <person name="Dewar K."/>
            <person name="Conant G."/>
            <person name="Drula E."/>
            <person name="Henrissat B."/>
            <person name="Hansel C."/>
            <person name="Singer S."/>
            <person name="Hutchinson M.I."/>
            <person name="de Vries R.P."/>
            <person name="Natvig D.O."/>
            <person name="Powell A.J."/>
            <person name="Tsang A."/>
            <person name="Grigoriev I.V."/>
        </authorList>
    </citation>
    <scope>NUCLEOTIDE SEQUENCE [LARGE SCALE GENOMIC DNA]</scope>
    <source>
        <strain evidence="2 3">CBS 494.80</strain>
    </source>
</reference>
<protein>
    <submittedName>
        <fullName evidence="2">Uncharacterized protein</fullName>
    </submittedName>
</protein>
<gene>
    <name evidence="2" type="ORF">VTL71DRAFT_11934</name>
</gene>
<accession>A0ABR4CT44</accession>
<organism evidence="2 3">
    <name type="scientific">Oculimacula yallundae</name>
    <dbReference type="NCBI Taxonomy" id="86028"/>
    <lineage>
        <taxon>Eukaryota</taxon>
        <taxon>Fungi</taxon>
        <taxon>Dikarya</taxon>
        <taxon>Ascomycota</taxon>
        <taxon>Pezizomycotina</taxon>
        <taxon>Leotiomycetes</taxon>
        <taxon>Helotiales</taxon>
        <taxon>Ploettnerulaceae</taxon>
        <taxon>Oculimacula</taxon>
    </lineage>
</organism>
<proteinExistence type="predicted"/>
<evidence type="ECO:0000313" key="2">
    <source>
        <dbReference type="EMBL" id="KAL2072591.1"/>
    </source>
</evidence>
<sequence>MGNKTAGRRGILAKKSRKKQRRAEDGRHYKVPGFDAFSPHPAPNPTTGSGKGKARSKAQRPVPCEAIVEPEKGIHSQAWAAAIVPQDTGFLKLPFEVRLKIYEHAIDDFVCGVEGIEPRKNGKKFWSVGWKSAAEGLPLPLYALQPPGFEHQDPRSERNGAILCVTQYTCIGRWLGGYTTTMALAGSGSIERRLRDCEALRAIGKARGGLESFELEIAWPKSRDPGSRVSAVAVRAVYDDEFQEIVKELKGVIERGK</sequence>
<comment type="caution">
    <text evidence="2">The sequence shown here is derived from an EMBL/GenBank/DDBJ whole genome shotgun (WGS) entry which is preliminary data.</text>
</comment>
<feature type="compositionally biased region" description="Basic residues" evidence="1">
    <location>
        <begin position="11"/>
        <end position="21"/>
    </location>
</feature>
<dbReference type="Proteomes" id="UP001595075">
    <property type="component" value="Unassembled WGS sequence"/>
</dbReference>
<dbReference type="EMBL" id="JAZHXI010000004">
    <property type="protein sequence ID" value="KAL2072591.1"/>
    <property type="molecule type" value="Genomic_DNA"/>
</dbReference>
<feature type="region of interest" description="Disordered" evidence="1">
    <location>
        <begin position="1"/>
        <end position="61"/>
    </location>
</feature>